<evidence type="ECO:0000313" key="2">
    <source>
        <dbReference type="EMBL" id="KAK2177813.1"/>
    </source>
</evidence>
<dbReference type="InterPro" id="IPR003903">
    <property type="entry name" value="UIM_dom"/>
</dbReference>
<dbReference type="PROSITE" id="PS50330">
    <property type="entry name" value="UIM"/>
    <property type="match status" value="1"/>
</dbReference>
<comment type="caution">
    <text evidence="2">The sequence shown here is derived from an EMBL/GenBank/DDBJ whole genome shotgun (WGS) entry which is preliminary data.</text>
</comment>
<gene>
    <name evidence="2" type="ORF">NP493_577g01045</name>
</gene>
<evidence type="ECO:0000313" key="3">
    <source>
        <dbReference type="Proteomes" id="UP001209878"/>
    </source>
</evidence>
<evidence type="ECO:0000256" key="1">
    <source>
        <dbReference type="SAM" id="Coils"/>
    </source>
</evidence>
<protein>
    <submittedName>
        <fullName evidence="2">Uncharacterized protein</fullName>
    </submittedName>
</protein>
<reference evidence="2" key="1">
    <citation type="journal article" date="2023" name="Mol. Biol. Evol.">
        <title>Third-Generation Sequencing Reveals the Adaptive Role of the Epigenome in Three Deep-Sea Polychaetes.</title>
        <authorList>
            <person name="Perez M."/>
            <person name="Aroh O."/>
            <person name="Sun Y."/>
            <person name="Lan Y."/>
            <person name="Juniper S.K."/>
            <person name="Young C.R."/>
            <person name="Angers B."/>
            <person name="Qian P.Y."/>
        </authorList>
    </citation>
    <scope>NUCLEOTIDE SEQUENCE</scope>
    <source>
        <strain evidence="2">R07B-5</strain>
    </source>
</reference>
<proteinExistence type="predicted"/>
<dbReference type="AlphaFoldDB" id="A0AAD9KUA4"/>
<sequence>MRPKNLMCLCLSRAIEESMMPSSCSSSSVDTAPVLQVPFSHEEEQLRLALELSQKYQEEAEKRRQEEEEELQKILALSLMEK</sequence>
<name>A0AAD9KUA4_RIDPI</name>
<feature type="coiled-coil region" evidence="1">
    <location>
        <begin position="49"/>
        <end position="77"/>
    </location>
</feature>
<dbReference type="Proteomes" id="UP001209878">
    <property type="component" value="Unassembled WGS sequence"/>
</dbReference>
<organism evidence="2 3">
    <name type="scientific">Ridgeia piscesae</name>
    <name type="common">Tubeworm</name>
    <dbReference type="NCBI Taxonomy" id="27915"/>
    <lineage>
        <taxon>Eukaryota</taxon>
        <taxon>Metazoa</taxon>
        <taxon>Spiralia</taxon>
        <taxon>Lophotrochozoa</taxon>
        <taxon>Annelida</taxon>
        <taxon>Polychaeta</taxon>
        <taxon>Sedentaria</taxon>
        <taxon>Canalipalpata</taxon>
        <taxon>Sabellida</taxon>
        <taxon>Siboglinidae</taxon>
        <taxon>Ridgeia</taxon>
    </lineage>
</organism>
<dbReference type="Pfam" id="PF23625">
    <property type="entry name" value="UIM_2"/>
    <property type="match status" value="3"/>
</dbReference>
<keyword evidence="1" id="KW-0175">Coiled coil</keyword>
<accession>A0AAD9KUA4</accession>
<keyword evidence="3" id="KW-1185">Reference proteome</keyword>
<dbReference type="EMBL" id="JAODUO010000577">
    <property type="protein sequence ID" value="KAK2177813.1"/>
    <property type="molecule type" value="Genomic_DNA"/>
</dbReference>